<dbReference type="GO" id="GO:0140098">
    <property type="term" value="F:catalytic activity, acting on RNA"/>
    <property type="evidence" value="ECO:0007669"/>
    <property type="project" value="UniProtKB-ARBA"/>
</dbReference>
<dbReference type="GO" id="GO:0003723">
    <property type="term" value="F:RNA binding"/>
    <property type="evidence" value="ECO:0007669"/>
    <property type="project" value="InterPro"/>
</dbReference>
<dbReference type="GO" id="GO:0009982">
    <property type="term" value="F:pseudouridine synthase activity"/>
    <property type="evidence" value="ECO:0007669"/>
    <property type="project" value="InterPro"/>
</dbReference>
<evidence type="ECO:0000256" key="3">
    <source>
        <dbReference type="ARBA" id="ARBA00031870"/>
    </source>
</evidence>
<dbReference type="InterPro" id="IPR050188">
    <property type="entry name" value="RluA_PseudoU_synthase"/>
</dbReference>
<dbReference type="PANTHER" id="PTHR21600">
    <property type="entry name" value="MITOCHONDRIAL RNA PSEUDOURIDINE SYNTHASE"/>
    <property type="match status" value="1"/>
</dbReference>
<dbReference type="GO" id="GO:0000455">
    <property type="term" value="P:enzyme-directed rRNA pseudouridine synthesis"/>
    <property type="evidence" value="ECO:0007669"/>
    <property type="project" value="TreeGrafter"/>
</dbReference>
<dbReference type="PANTHER" id="PTHR21600:SF87">
    <property type="entry name" value="RNA PSEUDOURIDYLATE SYNTHASE DOMAIN-CONTAINING PROTEIN 1"/>
    <property type="match status" value="1"/>
</dbReference>
<dbReference type="Pfam" id="PF00849">
    <property type="entry name" value="PseudoU_synth_2"/>
    <property type="match status" value="1"/>
</dbReference>
<evidence type="ECO:0000259" key="5">
    <source>
        <dbReference type="Pfam" id="PF00849"/>
    </source>
</evidence>
<dbReference type="InterPro" id="IPR020103">
    <property type="entry name" value="PsdUridine_synth_cat_dom_sf"/>
</dbReference>
<name>A0A9D2KEY7_9FIRM</name>
<evidence type="ECO:0000256" key="4">
    <source>
        <dbReference type="ARBA" id="ARBA00033164"/>
    </source>
</evidence>
<evidence type="ECO:0000313" key="6">
    <source>
        <dbReference type="EMBL" id="HJA03089.1"/>
    </source>
</evidence>
<comment type="catalytic activity">
    <reaction evidence="1">
        <text>a uridine in RNA = a pseudouridine in RNA</text>
        <dbReference type="Rhea" id="RHEA:48348"/>
        <dbReference type="Rhea" id="RHEA-COMP:12068"/>
        <dbReference type="Rhea" id="RHEA-COMP:12069"/>
        <dbReference type="ChEBI" id="CHEBI:65314"/>
        <dbReference type="ChEBI" id="CHEBI:65315"/>
    </reaction>
</comment>
<proteinExistence type="inferred from homology"/>
<sequence length="270" mass="30642">MREYTVSEETSLKNFTDAHDAQASFSFRALLKRRDVRVNGGKVGEDVPLHAGDSVQYFLTPVEEGKKAFSVLYEDENVIVCDKESGVQSEAVFSALLRKGECFFLHRLDRNTEGLLIFAKKEAAADELLKAFRERRAEKRYLALVKGSFQEKHAVLRAYLQKDAASSRVRIFDRPRGEPIVTEYRVLKEKEGLSLLEVTLHTGKTHQIRAHLAHIGHPVLGDTKYGDGALNREKHLTRQKLIAKELCFTGLQCLPAIEGVRFFSEKSIYF</sequence>
<evidence type="ECO:0000313" key="7">
    <source>
        <dbReference type="Proteomes" id="UP000824221"/>
    </source>
</evidence>
<evidence type="ECO:0000256" key="1">
    <source>
        <dbReference type="ARBA" id="ARBA00000073"/>
    </source>
</evidence>
<reference evidence="6" key="2">
    <citation type="submission" date="2021-04" db="EMBL/GenBank/DDBJ databases">
        <authorList>
            <person name="Gilroy R."/>
        </authorList>
    </citation>
    <scope>NUCLEOTIDE SEQUENCE</scope>
    <source>
        <strain evidence="6">CHK156-179</strain>
    </source>
</reference>
<protein>
    <recommendedName>
        <fullName evidence="3">RNA pseudouridylate synthase</fullName>
    </recommendedName>
    <alternativeName>
        <fullName evidence="4">RNA-uridine isomerase</fullName>
    </alternativeName>
</protein>
<feature type="domain" description="Pseudouridine synthase RsuA/RluA-like" evidence="5">
    <location>
        <begin position="94"/>
        <end position="214"/>
    </location>
</feature>
<dbReference type="InterPro" id="IPR006145">
    <property type="entry name" value="PsdUridine_synth_RsuA/RluA"/>
</dbReference>
<organism evidence="6 7">
    <name type="scientific">Candidatus Gallimonas gallistercoris</name>
    <dbReference type="NCBI Taxonomy" id="2838602"/>
    <lineage>
        <taxon>Bacteria</taxon>
        <taxon>Bacillati</taxon>
        <taxon>Bacillota</taxon>
        <taxon>Clostridia</taxon>
        <taxon>Candidatus Gallimonas</taxon>
    </lineage>
</organism>
<dbReference type="AlphaFoldDB" id="A0A9D2KEY7"/>
<gene>
    <name evidence="6" type="ORF">H9797_06935</name>
</gene>
<evidence type="ECO:0000256" key="2">
    <source>
        <dbReference type="ARBA" id="ARBA00010876"/>
    </source>
</evidence>
<reference evidence="6" key="1">
    <citation type="journal article" date="2021" name="PeerJ">
        <title>Extensive microbial diversity within the chicken gut microbiome revealed by metagenomics and culture.</title>
        <authorList>
            <person name="Gilroy R."/>
            <person name="Ravi A."/>
            <person name="Getino M."/>
            <person name="Pursley I."/>
            <person name="Horton D.L."/>
            <person name="Alikhan N.F."/>
            <person name="Baker D."/>
            <person name="Gharbi K."/>
            <person name="Hall N."/>
            <person name="Watson M."/>
            <person name="Adriaenssens E.M."/>
            <person name="Foster-Nyarko E."/>
            <person name="Jarju S."/>
            <person name="Secka A."/>
            <person name="Antonio M."/>
            <person name="Oren A."/>
            <person name="Chaudhuri R.R."/>
            <person name="La Ragione R."/>
            <person name="Hildebrand F."/>
            <person name="Pallen M.J."/>
        </authorList>
    </citation>
    <scope>NUCLEOTIDE SEQUENCE</scope>
    <source>
        <strain evidence="6">CHK156-179</strain>
    </source>
</reference>
<comment type="similarity">
    <text evidence="2">Belongs to the pseudouridine synthase RluA family.</text>
</comment>
<dbReference type="CDD" id="cd02869">
    <property type="entry name" value="PseudoU_synth_RluA_like"/>
    <property type="match status" value="1"/>
</dbReference>
<dbReference type="SUPFAM" id="SSF55120">
    <property type="entry name" value="Pseudouridine synthase"/>
    <property type="match status" value="1"/>
</dbReference>
<dbReference type="Gene3D" id="3.30.2350.10">
    <property type="entry name" value="Pseudouridine synthase"/>
    <property type="match status" value="1"/>
</dbReference>
<dbReference type="EMBL" id="DXAJ01000103">
    <property type="protein sequence ID" value="HJA03089.1"/>
    <property type="molecule type" value="Genomic_DNA"/>
</dbReference>
<dbReference type="Proteomes" id="UP000824221">
    <property type="component" value="Unassembled WGS sequence"/>
</dbReference>
<accession>A0A9D2KEY7</accession>
<comment type="caution">
    <text evidence="6">The sequence shown here is derived from an EMBL/GenBank/DDBJ whole genome shotgun (WGS) entry which is preliminary data.</text>
</comment>